<dbReference type="Gene3D" id="3.90.1300.10">
    <property type="entry name" value="Amidase signature (AS) domain"/>
    <property type="match status" value="1"/>
</dbReference>
<reference evidence="3" key="1">
    <citation type="journal article" date="2019" name="Int. J. Syst. Evol. Microbiol.">
        <title>The Global Catalogue of Microorganisms (GCM) 10K type strain sequencing project: providing services to taxonomists for standard genome sequencing and annotation.</title>
        <authorList>
            <consortium name="The Broad Institute Genomics Platform"/>
            <consortium name="The Broad Institute Genome Sequencing Center for Infectious Disease"/>
            <person name="Wu L."/>
            <person name="Ma J."/>
        </authorList>
    </citation>
    <scope>NUCLEOTIDE SEQUENCE [LARGE SCALE GENOMIC DNA]</scope>
    <source>
        <strain evidence="3">JCM 12165</strain>
    </source>
</reference>
<dbReference type="EMBL" id="JBHUCP010000007">
    <property type="protein sequence ID" value="MFD1530211.1"/>
    <property type="molecule type" value="Genomic_DNA"/>
</dbReference>
<organism evidence="2 3">
    <name type="scientific">Pseudonocardia aurantiaca</name>
    <dbReference type="NCBI Taxonomy" id="75290"/>
    <lineage>
        <taxon>Bacteria</taxon>
        <taxon>Bacillati</taxon>
        <taxon>Actinomycetota</taxon>
        <taxon>Actinomycetes</taxon>
        <taxon>Pseudonocardiales</taxon>
        <taxon>Pseudonocardiaceae</taxon>
        <taxon>Pseudonocardia</taxon>
    </lineage>
</organism>
<comment type="caution">
    <text evidence="2">The sequence shown here is derived from an EMBL/GenBank/DDBJ whole genome shotgun (WGS) entry which is preliminary data.</text>
</comment>
<dbReference type="Pfam" id="PF01425">
    <property type="entry name" value="Amidase"/>
    <property type="match status" value="1"/>
</dbReference>
<dbReference type="PANTHER" id="PTHR11895">
    <property type="entry name" value="TRANSAMIDASE"/>
    <property type="match status" value="1"/>
</dbReference>
<accession>A0ABW4FI53</accession>
<gene>
    <name evidence="2" type="ORF">ACFSCY_12230</name>
</gene>
<name>A0ABW4FI53_9PSEU</name>
<dbReference type="InterPro" id="IPR020556">
    <property type="entry name" value="Amidase_CS"/>
</dbReference>
<dbReference type="Proteomes" id="UP001597145">
    <property type="component" value="Unassembled WGS sequence"/>
</dbReference>
<dbReference type="SUPFAM" id="SSF75304">
    <property type="entry name" value="Amidase signature (AS) enzymes"/>
    <property type="match status" value="1"/>
</dbReference>
<evidence type="ECO:0000313" key="3">
    <source>
        <dbReference type="Proteomes" id="UP001597145"/>
    </source>
</evidence>
<sequence length="482" mass="49399">MTALQETRLQEASVLAAGLPTVTEAIEAIGAGALSPVELTEHVLARIERLDPLLDSYVDVFTESALAKARSVQDAIARGESLGPLQGIPVGLKDLYDVAGTPTLAGSAVRAGHVADTDSTVTRKLRAAGAVITGKTVTHEFAYGVVSAPARNPWDRETIPGGSSGGSASAVAAQLCLAAMGSDTGGSIRIPAGLCGLVGLKPTFGRVSKRGVAELSWSLDHAGPITRTVADAAVLLQAIAGHDPGDRCSIDEPVPDYLTGLGAGIEGLRVGVPTNFFFDAVDPEVADAVHAALAVLVEAGAVLVDVTVPHVELTADLVSTIVGVEAAAIHQEHIRTVPEAYTADTRMRLLAGELISGTSYVNAQRARRLVVDGFRSVLSGLSGVDVIATPTLPVTAPAFGAKTAQLGGADVPVMAALNPLTAPANAAGLPALAVPCGFSAAGLPLSLQLMGRPFDEATLLVAGHAYQRRTDWHTRRPPLGEN</sequence>
<dbReference type="InterPro" id="IPR000120">
    <property type="entry name" value="Amidase"/>
</dbReference>
<evidence type="ECO:0000259" key="1">
    <source>
        <dbReference type="Pfam" id="PF01425"/>
    </source>
</evidence>
<dbReference type="InterPro" id="IPR023631">
    <property type="entry name" value="Amidase_dom"/>
</dbReference>
<dbReference type="InterPro" id="IPR036928">
    <property type="entry name" value="AS_sf"/>
</dbReference>
<dbReference type="PROSITE" id="PS00571">
    <property type="entry name" value="AMIDASES"/>
    <property type="match status" value="1"/>
</dbReference>
<proteinExistence type="predicted"/>
<dbReference type="RefSeq" id="WP_343977022.1">
    <property type="nucleotide sequence ID" value="NZ_BAAAJG010000008.1"/>
</dbReference>
<dbReference type="PANTHER" id="PTHR11895:SF176">
    <property type="entry name" value="AMIDASE AMID-RELATED"/>
    <property type="match status" value="1"/>
</dbReference>
<protein>
    <submittedName>
        <fullName evidence="2">Amidase</fullName>
    </submittedName>
</protein>
<evidence type="ECO:0000313" key="2">
    <source>
        <dbReference type="EMBL" id="MFD1530211.1"/>
    </source>
</evidence>
<feature type="domain" description="Amidase" evidence="1">
    <location>
        <begin position="38"/>
        <end position="460"/>
    </location>
</feature>
<keyword evidence="3" id="KW-1185">Reference proteome</keyword>